<dbReference type="InterPro" id="IPR036196">
    <property type="entry name" value="Ptyr_pPase_sf"/>
</dbReference>
<keyword evidence="2" id="KW-0378">Hydrolase</keyword>
<gene>
    <name evidence="6" type="ORF">EDD31_1712</name>
</gene>
<dbReference type="EMBL" id="RKHK01000001">
    <property type="protein sequence ID" value="ROR73335.1"/>
    <property type="molecule type" value="Genomic_DNA"/>
</dbReference>
<sequence>MSFRSGDRFTLLTVCTGNICRSPAAERLFAAAFTMEQITVASAGTHAMVGSPISPPMAALLDDVGAPTGGFSARLLTEDQIDGADVVLAMTREHRSFVVGMVPAAVKRTFTLREFARLTTRVSSAELDEAAGPDAGAARRLGALVPRAARHRAPVQPELDDVVDPYQRAEQVYEKSFGQILPAVRTIARAALRM</sequence>
<organism evidence="6 7">
    <name type="scientific">Bogoriella caseilytica</name>
    <dbReference type="NCBI Taxonomy" id="56055"/>
    <lineage>
        <taxon>Bacteria</taxon>
        <taxon>Bacillati</taxon>
        <taxon>Actinomycetota</taxon>
        <taxon>Actinomycetes</taxon>
        <taxon>Micrococcales</taxon>
        <taxon>Bogoriellaceae</taxon>
        <taxon>Bogoriella</taxon>
    </lineage>
</organism>
<dbReference type="PANTHER" id="PTHR11717">
    <property type="entry name" value="LOW MOLECULAR WEIGHT PROTEIN TYROSINE PHOSPHATASE"/>
    <property type="match status" value="1"/>
</dbReference>
<feature type="active site" description="Nucleophile" evidence="4">
    <location>
        <position position="15"/>
    </location>
</feature>
<keyword evidence="7" id="KW-1185">Reference proteome</keyword>
<name>A0A3N2BDM4_9MICO</name>
<accession>A0A3N2BDM4</accession>
<dbReference type="Proteomes" id="UP000280668">
    <property type="component" value="Unassembled WGS sequence"/>
</dbReference>
<feature type="active site" evidence="4">
    <location>
        <position position="21"/>
    </location>
</feature>
<evidence type="ECO:0000256" key="1">
    <source>
        <dbReference type="ARBA" id="ARBA00011063"/>
    </source>
</evidence>
<evidence type="ECO:0000256" key="3">
    <source>
        <dbReference type="ARBA" id="ARBA00022912"/>
    </source>
</evidence>
<dbReference type="Gene3D" id="3.40.50.2300">
    <property type="match status" value="1"/>
</dbReference>
<dbReference type="SMART" id="SM00226">
    <property type="entry name" value="LMWPc"/>
    <property type="match status" value="1"/>
</dbReference>
<dbReference type="PRINTS" id="PR00719">
    <property type="entry name" value="LMWPTPASE"/>
</dbReference>
<dbReference type="GO" id="GO:0004725">
    <property type="term" value="F:protein tyrosine phosphatase activity"/>
    <property type="evidence" value="ECO:0007669"/>
    <property type="project" value="InterPro"/>
</dbReference>
<protein>
    <submittedName>
        <fullName evidence="6">Protein-tyrosine phosphatase</fullName>
    </submittedName>
</protein>
<reference evidence="6 7" key="1">
    <citation type="submission" date="2018-11" db="EMBL/GenBank/DDBJ databases">
        <title>Sequencing the genomes of 1000 actinobacteria strains.</title>
        <authorList>
            <person name="Klenk H.-P."/>
        </authorList>
    </citation>
    <scope>NUCLEOTIDE SEQUENCE [LARGE SCALE GENOMIC DNA]</scope>
    <source>
        <strain evidence="6 7">DSM 11294</strain>
    </source>
</reference>
<comment type="similarity">
    <text evidence="1">Belongs to the low molecular weight phosphotyrosine protein phosphatase family.</text>
</comment>
<dbReference type="Pfam" id="PF01451">
    <property type="entry name" value="LMWPc"/>
    <property type="match status" value="1"/>
</dbReference>
<dbReference type="InterPro" id="IPR017867">
    <property type="entry name" value="Tyr_phospatase_low_mol_wt"/>
</dbReference>
<evidence type="ECO:0000313" key="7">
    <source>
        <dbReference type="Proteomes" id="UP000280668"/>
    </source>
</evidence>
<dbReference type="SUPFAM" id="SSF52788">
    <property type="entry name" value="Phosphotyrosine protein phosphatases I"/>
    <property type="match status" value="1"/>
</dbReference>
<evidence type="ECO:0000259" key="5">
    <source>
        <dbReference type="SMART" id="SM00226"/>
    </source>
</evidence>
<dbReference type="OrthoDB" id="9784339at2"/>
<feature type="domain" description="Phosphotyrosine protein phosphatase I" evidence="5">
    <location>
        <begin position="9"/>
        <end position="190"/>
    </location>
</feature>
<evidence type="ECO:0000256" key="2">
    <source>
        <dbReference type="ARBA" id="ARBA00022801"/>
    </source>
</evidence>
<evidence type="ECO:0000256" key="4">
    <source>
        <dbReference type="PIRSR" id="PIRSR617867-1"/>
    </source>
</evidence>
<evidence type="ECO:0000313" key="6">
    <source>
        <dbReference type="EMBL" id="ROR73335.1"/>
    </source>
</evidence>
<comment type="caution">
    <text evidence="6">The sequence shown here is derived from an EMBL/GenBank/DDBJ whole genome shotgun (WGS) entry which is preliminary data.</text>
</comment>
<proteinExistence type="inferred from homology"/>
<dbReference type="InterPro" id="IPR050438">
    <property type="entry name" value="LMW_PTPase"/>
</dbReference>
<dbReference type="RefSeq" id="WP_123303769.1">
    <property type="nucleotide sequence ID" value="NZ_RKHK01000001.1"/>
</dbReference>
<keyword evidence="3" id="KW-0904">Protein phosphatase</keyword>
<dbReference type="PANTHER" id="PTHR11717:SF31">
    <property type="entry name" value="LOW MOLECULAR WEIGHT PROTEIN-TYROSINE-PHOSPHATASE ETP-RELATED"/>
    <property type="match status" value="1"/>
</dbReference>
<dbReference type="AlphaFoldDB" id="A0A3N2BDM4"/>
<dbReference type="InterPro" id="IPR023485">
    <property type="entry name" value="Ptyr_pPase"/>
</dbReference>